<evidence type="ECO:0000259" key="3">
    <source>
        <dbReference type="Pfam" id="PF13581"/>
    </source>
</evidence>
<dbReference type="GO" id="GO:0004674">
    <property type="term" value="F:protein serine/threonine kinase activity"/>
    <property type="evidence" value="ECO:0007669"/>
    <property type="project" value="UniProtKB-KW"/>
</dbReference>
<proteinExistence type="predicted"/>
<dbReference type="InterPro" id="IPR047718">
    <property type="entry name" value="RsbA-like_anti_sig"/>
</dbReference>
<dbReference type="PANTHER" id="PTHR35526">
    <property type="entry name" value="ANTI-SIGMA-F FACTOR RSBW-RELATED"/>
    <property type="match status" value="1"/>
</dbReference>
<dbReference type="SUPFAM" id="SSF55874">
    <property type="entry name" value="ATPase domain of HSP90 chaperone/DNA topoisomerase II/histidine kinase"/>
    <property type="match status" value="1"/>
</dbReference>
<name>A0A1H0QXS7_9PSEU</name>
<feature type="domain" description="Histidine kinase/HSP90-like ATPase" evidence="3">
    <location>
        <begin position="228"/>
        <end position="335"/>
    </location>
</feature>
<dbReference type="NCBIfam" id="NF041045">
    <property type="entry name" value="RsbA_anti_sig"/>
    <property type="match status" value="1"/>
</dbReference>
<evidence type="ECO:0000313" key="5">
    <source>
        <dbReference type="EMBL" id="SDP21538.1"/>
    </source>
</evidence>
<keyword evidence="5" id="KW-0808">Transferase</keyword>
<dbReference type="InterPro" id="IPR050267">
    <property type="entry name" value="Anti-sigma-factor_SerPK"/>
</dbReference>
<feature type="domain" description="MEDS" evidence="4">
    <location>
        <begin position="42"/>
        <end position="185"/>
    </location>
</feature>
<evidence type="ECO:0000256" key="1">
    <source>
        <dbReference type="ARBA" id="ARBA00022527"/>
    </source>
</evidence>
<dbReference type="CDD" id="cd16936">
    <property type="entry name" value="HATPase_RsbW-like"/>
    <property type="match status" value="1"/>
</dbReference>
<accession>A0A1H0QXS7</accession>
<evidence type="ECO:0000259" key="4">
    <source>
        <dbReference type="Pfam" id="PF14417"/>
    </source>
</evidence>
<dbReference type="Proteomes" id="UP000199651">
    <property type="component" value="Unassembled WGS sequence"/>
</dbReference>
<sequence length="341" mass="36305">MGIAAGTNRTMAGTLVDSVRDSGRSSDGGQTRSMTASERFAHPALFYRGADEYLDGTLPFIQAARAAGEPVAVAVPGPNLKLLRDALGADADDVRMLDMTEAGRNPGRIIATVLRGFADSHPDRPVRIIGEPIWAGRSDLEYPACAQHEALINLAFTGRDATILCPYDTEELAPSVITDAEATHPVLIDAAGTRASTRYAPLEVIDRYNLPLPDLDRPAEILVEGPDLTGARLLARERAERAGVVAERVPDVELVVTELATNSLLHGGGTALVRLGTTGRHFVCEVRDSGKLTDPLAGRRPSSPEQAGGRGLLLIHHVSDLVRTHTDPASTTIQAHFRIGA</sequence>
<dbReference type="InterPro" id="IPR025847">
    <property type="entry name" value="MEDS_domain"/>
</dbReference>
<gene>
    <name evidence="5" type="ORF">SAMN05192558_107175</name>
</gene>
<dbReference type="InterPro" id="IPR003594">
    <property type="entry name" value="HATPase_dom"/>
</dbReference>
<dbReference type="Pfam" id="PF14417">
    <property type="entry name" value="MEDS"/>
    <property type="match status" value="1"/>
</dbReference>
<dbReference type="Pfam" id="PF13581">
    <property type="entry name" value="HATPase_c_2"/>
    <property type="match status" value="1"/>
</dbReference>
<evidence type="ECO:0000256" key="2">
    <source>
        <dbReference type="SAM" id="MobiDB-lite"/>
    </source>
</evidence>
<keyword evidence="1" id="KW-0723">Serine/threonine-protein kinase</keyword>
<dbReference type="AlphaFoldDB" id="A0A1H0QXS7"/>
<dbReference type="PANTHER" id="PTHR35526:SF3">
    <property type="entry name" value="ANTI-SIGMA-F FACTOR RSBW"/>
    <property type="match status" value="1"/>
</dbReference>
<dbReference type="Gene3D" id="3.30.565.10">
    <property type="entry name" value="Histidine kinase-like ATPase, C-terminal domain"/>
    <property type="match status" value="1"/>
</dbReference>
<keyword evidence="6" id="KW-1185">Reference proteome</keyword>
<dbReference type="EMBL" id="FNJB01000007">
    <property type="protein sequence ID" value="SDP21538.1"/>
    <property type="molecule type" value="Genomic_DNA"/>
</dbReference>
<reference evidence="6" key="1">
    <citation type="submission" date="2016-10" db="EMBL/GenBank/DDBJ databases">
        <authorList>
            <person name="Varghese N."/>
            <person name="Submissions S."/>
        </authorList>
    </citation>
    <scope>NUCLEOTIDE SEQUENCE [LARGE SCALE GENOMIC DNA]</scope>
    <source>
        <strain evidence="6">IBRC-M 10655</strain>
    </source>
</reference>
<dbReference type="STRING" id="504798.SAMN05421871_104174"/>
<feature type="region of interest" description="Disordered" evidence="2">
    <location>
        <begin position="14"/>
        <end position="35"/>
    </location>
</feature>
<protein>
    <submittedName>
        <fullName evidence="5">Anti-sigma regulatory factor (Ser/Thr protein kinase)</fullName>
    </submittedName>
</protein>
<keyword evidence="5" id="KW-0418">Kinase</keyword>
<dbReference type="InterPro" id="IPR036890">
    <property type="entry name" value="HATPase_C_sf"/>
</dbReference>
<organism evidence="5 6">
    <name type="scientific">Actinokineospora alba</name>
    <dbReference type="NCBI Taxonomy" id="504798"/>
    <lineage>
        <taxon>Bacteria</taxon>
        <taxon>Bacillati</taxon>
        <taxon>Actinomycetota</taxon>
        <taxon>Actinomycetes</taxon>
        <taxon>Pseudonocardiales</taxon>
        <taxon>Pseudonocardiaceae</taxon>
        <taxon>Actinokineospora</taxon>
    </lineage>
</organism>
<evidence type="ECO:0000313" key="6">
    <source>
        <dbReference type="Proteomes" id="UP000199651"/>
    </source>
</evidence>